<dbReference type="NCBIfam" id="TIGR00084">
    <property type="entry name" value="ruvA"/>
    <property type="match status" value="1"/>
</dbReference>
<keyword evidence="9" id="KW-1185">Reference proteome</keyword>
<evidence type="ECO:0000313" key="9">
    <source>
        <dbReference type="Proteomes" id="UP001597460"/>
    </source>
</evidence>
<keyword evidence="2 6" id="KW-0227">DNA damage</keyword>
<comment type="domain">
    <text evidence="6">Has three domains with a flexible linker between the domains II and III and assumes an 'L' shape. Domain III is highly mobile and contacts RuvB.</text>
</comment>
<dbReference type="InterPro" id="IPR011114">
    <property type="entry name" value="RuvA_C"/>
</dbReference>
<evidence type="ECO:0000256" key="5">
    <source>
        <dbReference type="ARBA" id="ARBA00023204"/>
    </source>
</evidence>
<keyword evidence="3 6" id="KW-0238">DNA-binding</keyword>
<evidence type="ECO:0000256" key="4">
    <source>
        <dbReference type="ARBA" id="ARBA00023172"/>
    </source>
</evidence>
<feature type="domain" description="Helix-hairpin-helix DNA-binding motif class 1" evidence="7">
    <location>
        <begin position="108"/>
        <end position="127"/>
    </location>
</feature>
<comment type="subcellular location">
    <subcellularLocation>
        <location evidence="6">Cytoplasm</location>
    </subcellularLocation>
</comment>
<comment type="caution">
    <text evidence="8">The sequence shown here is derived from an EMBL/GenBank/DDBJ whole genome shotgun (WGS) entry which is preliminary data.</text>
</comment>
<proteinExistence type="inferred from homology"/>
<feature type="region of interest" description="Domain III" evidence="6">
    <location>
        <begin position="152"/>
        <end position="198"/>
    </location>
</feature>
<dbReference type="EMBL" id="JBHULI010000002">
    <property type="protein sequence ID" value="MFD2531228.1"/>
    <property type="molecule type" value="Genomic_DNA"/>
</dbReference>
<reference evidence="9" key="1">
    <citation type="journal article" date="2019" name="Int. J. Syst. Evol. Microbiol.">
        <title>The Global Catalogue of Microorganisms (GCM) 10K type strain sequencing project: providing services to taxonomists for standard genome sequencing and annotation.</title>
        <authorList>
            <consortium name="The Broad Institute Genomics Platform"/>
            <consortium name="The Broad Institute Genome Sequencing Center for Infectious Disease"/>
            <person name="Wu L."/>
            <person name="Ma J."/>
        </authorList>
    </citation>
    <scope>NUCLEOTIDE SEQUENCE [LARGE SCALE GENOMIC DNA]</scope>
    <source>
        <strain evidence="9">KCTC 52042</strain>
    </source>
</reference>
<dbReference type="RefSeq" id="WP_390297877.1">
    <property type="nucleotide sequence ID" value="NZ_JBHULI010000002.1"/>
</dbReference>
<organism evidence="8 9">
    <name type="scientific">Gracilimonas halophila</name>
    <dbReference type="NCBI Taxonomy" id="1834464"/>
    <lineage>
        <taxon>Bacteria</taxon>
        <taxon>Pseudomonadati</taxon>
        <taxon>Balneolota</taxon>
        <taxon>Balneolia</taxon>
        <taxon>Balneolales</taxon>
        <taxon>Balneolaceae</taxon>
        <taxon>Gracilimonas</taxon>
    </lineage>
</organism>
<comment type="caution">
    <text evidence="6">Lacks conserved residue(s) required for the propagation of feature annotation.</text>
</comment>
<accession>A0ABW5JEP8</accession>
<dbReference type="InterPro" id="IPR000085">
    <property type="entry name" value="RuvA"/>
</dbReference>
<keyword evidence="4 6" id="KW-0233">DNA recombination</keyword>
<feature type="domain" description="Helix-hairpin-helix DNA-binding motif class 1" evidence="7">
    <location>
        <begin position="73"/>
        <end position="92"/>
    </location>
</feature>
<dbReference type="HAMAP" id="MF_00031">
    <property type="entry name" value="DNA_HJ_migration_RuvA"/>
    <property type="match status" value="1"/>
</dbReference>
<dbReference type="InterPro" id="IPR012340">
    <property type="entry name" value="NA-bd_OB-fold"/>
</dbReference>
<keyword evidence="1 6" id="KW-0963">Cytoplasm</keyword>
<dbReference type="GO" id="GO:0003678">
    <property type="term" value="F:DNA helicase activity"/>
    <property type="evidence" value="ECO:0007669"/>
    <property type="project" value="UniProtKB-EC"/>
</dbReference>
<comment type="subunit">
    <text evidence="6">Homotetramer. Forms an RuvA(8)-RuvB(12)-Holliday junction (HJ) complex. HJ DNA is sandwiched between 2 RuvA tetramers; dsDNA enters through RuvA and exits via RuvB. An RuvB hexamer assembles on each DNA strand where it exits the tetramer. Each RuvB hexamer is contacted by two RuvA subunits (via domain III) on 2 adjacent RuvB subunits; this complex drives branch migration. In the full resolvosome a probable DNA-RuvA(4)-RuvB(12)-RuvC(2) complex forms which resolves the HJ.</text>
</comment>
<name>A0ABW5JEP8_9BACT</name>
<dbReference type="Pfam" id="PF07499">
    <property type="entry name" value="RuvA_C"/>
    <property type="match status" value="1"/>
</dbReference>
<dbReference type="Pfam" id="PF14520">
    <property type="entry name" value="HHH_5"/>
    <property type="match status" value="1"/>
</dbReference>
<sequence length="198" mass="20993">MIAFLKGYIEEKKEGVVILDVSGVGYRVEISSITQEQLESAGSEVKLLTYHHITDSDQRLFGFFSSDEKALFEKLITVKGVGPKLGLTILSGLPADQLIGAITNSEAGTLSKVPGIGKKTAERIIVELKDKLAEYAASAGVTPTSSSESSVTGEAISALESLGFKKKESEQAVMKALKETGSEDASIVIKKALASLNK</sequence>
<dbReference type="SMART" id="SM00278">
    <property type="entry name" value="HhH1"/>
    <property type="match status" value="2"/>
</dbReference>
<dbReference type="SUPFAM" id="SSF46929">
    <property type="entry name" value="DNA helicase RuvA subunit, C-terminal domain"/>
    <property type="match status" value="1"/>
</dbReference>
<keyword evidence="8" id="KW-0378">Hydrolase</keyword>
<evidence type="ECO:0000256" key="3">
    <source>
        <dbReference type="ARBA" id="ARBA00023125"/>
    </source>
</evidence>
<dbReference type="CDD" id="cd14332">
    <property type="entry name" value="UBA_RuvA_C"/>
    <property type="match status" value="1"/>
</dbReference>
<protein>
    <recommendedName>
        <fullName evidence="6">Holliday junction branch migration complex subunit RuvA</fullName>
    </recommendedName>
</protein>
<comment type="similarity">
    <text evidence="6">Belongs to the RuvA family.</text>
</comment>
<gene>
    <name evidence="6 8" type="primary">ruvA</name>
    <name evidence="8" type="ORF">ACFSVN_02075</name>
</gene>
<feature type="region of interest" description="Domain I" evidence="6">
    <location>
        <begin position="1"/>
        <end position="64"/>
    </location>
</feature>
<dbReference type="SUPFAM" id="SSF47781">
    <property type="entry name" value="RuvA domain 2-like"/>
    <property type="match status" value="1"/>
</dbReference>
<dbReference type="InterPro" id="IPR036267">
    <property type="entry name" value="RuvA_C_sf"/>
</dbReference>
<dbReference type="Gene3D" id="1.10.150.20">
    <property type="entry name" value="5' to 3' exonuclease, C-terminal subdomain"/>
    <property type="match status" value="1"/>
</dbReference>
<comment type="function">
    <text evidence="6">The RuvA-RuvB-RuvC complex processes Holliday junction (HJ) DNA during genetic recombination and DNA repair, while the RuvA-RuvB complex plays an important role in the rescue of blocked DNA replication forks via replication fork reversal (RFR). RuvA specifically binds to HJ cruciform DNA, conferring on it an open structure. The RuvB hexamer acts as an ATP-dependent pump, pulling dsDNA into and through the RuvAB complex. HJ branch migration allows RuvC to scan DNA until it finds its consensus sequence, where it cleaves and resolves the cruciform DNA.</text>
</comment>
<evidence type="ECO:0000313" key="8">
    <source>
        <dbReference type="EMBL" id="MFD2531228.1"/>
    </source>
</evidence>
<dbReference type="Pfam" id="PF01330">
    <property type="entry name" value="RuvA_N"/>
    <property type="match status" value="1"/>
</dbReference>
<dbReference type="InterPro" id="IPR010994">
    <property type="entry name" value="RuvA_2-like"/>
</dbReference>
<dbReference type="InterPro" id="IPR013849">
    <property type="entry name" value="DNA_helicase_Holl-junc_RuvA_I"/>
</dbReference>
<evidence type="ECO:0000256" key="1">
    <source>
        <dbReference type="ARBA" id="ARBA00022490"/>
    </source>
</evidence>
<dbReference type="InterPro" id="IPR003583">
    <property type="entry name" value="Hlx-hairpin-Hlx_DNA-bd_motif"/>
</dbReference>
<evidence type="ECO:0000259" key="7">
    <source>
        <dbReference type="SMART" id="SM00278"/>
    </source>
</evidence>
<dbReference type="GO" id="GO:0016787">
    <property type="term" value="F:hydrolase activity"/>
    <property type="evidence" value="ECO:0007669"/>
    <property type="project" value="UniProtKB-KW"/>
</dbReference>
<dbReference type="Proteomes" id="UP001597460">
    <property type="component" value="Unassembled WGS sequence"/>
</dbReference>
<keyword evidence="5 6" id="KW-0234">DNA repair</keyword>
<evidence type="ECO:0000256" key="6">
    <source>
        <dbReference type="HAMAP-Rule" id="MF_00031"/>
    </source>
</evidence>
<dbReference type="Gene3D" id="2.40.50.140">
    <property type="entry name" value="Nucleic acid-binding proteins"/>
    <property type="match status" value="1"/>
</dbReference>
<dbReference type="SUPFAM" id="SSF50249">
    <property type="entry name" value="Nucleic acid-binding proteins"/>
    <property type="match status" value="1"/>
</dbReference>
<evidence type="ECO:0000256" key="2">
    <source>
        <dbReference type="ARBA" id="ARBA00022763"/>
    </source>
</evidence>
<dbReference type="Gene3D" id="1.10.8.10">
    <property type="entry name" value="DNA helicase RuvA subunit, C-terminal domain"/>
    <property type="match status" value="1"/>
</dbReference>